<name>A0A482IDM6_9CAUD</name>
<evidence type="ECO:0000313" key="2">
    <source>
        <dbReference type="Proteomes" id="UP000295590"/>
    </source>
</evidence>
<organism evidence="1 2">
    <name type="scientific">Synechococcus phage S-B28</name>
    <dbReference type="NCBI Taxonomy" id="2545435"/>
    <lineage>
        <taxon>Viruses</taxon>
        <taxon>Duplodnaviria</taxon>
        <taxon>Heunggongvirae</taxon>
        <taxon>Uroviricota</taxon>
        <taxon>Caudoviricetes</taxon>
        <taxon>Autographivirales</taxon>
        <taxon>Sechaudvirinae</taxon>
        <taxon>Qadamvirus</taxon>
        <taxon>Qadamvirus SB28</taxon>
    </lineage>
</organism>
<dbReference type="GeneID" id="55012431"/>
<evidence type="ECO:0000313" key="1">
    <source>
        <dbReference type="EMBL" id="QBP05847.1"/>
    </source>
</evidence>
<sequence>MNTYTHLTLLIDSIPLKYDKNGEEVKVKVTKLKSTINNRRKSWL</sequence>
<proteinExistence type="predicted"/>
<dbReference type="KEGG" id="vg:55012431"/>
<accession>A0A482IDM6</accession>
<dbReference type="Proteomes" id="UP000295590">
    <property type="component" value="Segment"/>
</dbReference>
<dbReference type="RefSeq" id="YP_009820984.1">
    <property type="nucleotide sequence ID" value="NC_048171.1"/>
</dbReference>
<dbReference type="EMBL" id="MK016662">
    <property type="protein sequence ID" value="QBP05847.1"/>
    <property type="molecule type" value="Genomic_DNA"/>
</dbReference>
<keyword evidence="2" id="KW-1185">Reference proteome</keyword>
<protein>
    <submittedName>
        <fullName evidence="1">Uncharacterized protein</fullName>
    </submittedName>
</protein>
<reference evidence="1 2" key="1">
    <citation type="submission" date="2018-10" db="EMBL/GenBank/DDBJ databases">
        <title>Isolation and Genetic Analysis of a Novel Cyanophage S-LB68 from the Huang Bohai.</title>
        <authorList>
            <person name="Liu X."/>
        </authorList>
    </citation>
    <scope>NUCLEOTIDE SEQUENCE [LARGE SCALE GENOMIC DNA]</scope>
</reference>